<dbReference type="InterPro" id="IPR014001">
    <property type="entry name" value="Helicase_ATP-bd"/>
</dbReference>
<accession>A0A2N1J7L2</accession>
<evidence type="ECO:0000313" key="9">
    <source>
        <dbReference type="Proteomes" id="UP000232875"/>
    </source>
</evidence>
<dbReference type="Pfam" id="PF00270">
    <property type="entry name" value="DEAD"/>
    <property type="match status" value="1"/>
</dbReference>
<organism evidence="8 9">
    <name type="scientific">Malassezia vespertilionis</name>
    <dbReference type="NCBI Taxonomy" id="2020962"/>
    <lineage>
        <taxon>Eukaryota</taxon>
        <taxon>Fungi</taxon>
        <taxon>Dikarya</taxon>
        <taxon>Basidiomycota</taxon>
        <taxon>Ustilaginomycotina</taxon>
        <taxon>Malasseziomycetes</taxon>
        <taxon>Malasseziales</taxon>
        <taxon>Malasseziaceae</taxon>
        <taxon>Malassezia</taxon>
    </lineage>
</organism>
<evidence type="ECO:0000259" key="7">
    <source>
        <dbReference type="PROSITE" id="PS51192"/>
    </source>
</evidence>
<evidence type="ECO:0000256" key="2">
    <source>
        <dbReference type="ARBA" id="ARBA00022741"/>
    </source>
</evidence>
<dbReference type="Gene3D" id="3.40.50.300">
    <property type="entry name" value="P-loop containing nucleotide triphosphate hydrolases"/>
    <property type="match status" value="2"/>
</dbReference>
<keyword evidence="2" id="KW-0547">Nucleotide-binding</keyword>
<sequence>MLQNVLAQAARQCAVRRGAGSVTGLCRRLVTVQEGGIGDSASAPTFESAGLPTNLCAQLRTTFSNVALPTPTQSALIAALLRPNDVVLRAHTGSGKSFALLLAMLAKPRMLFRHAEQAPTAGISALILVPTNELAEQYRTWARTLVSPEITDSLDPVLQVVTRGGDPASQCATLRSTPPHILVGTPTRISELLRDPATAPLLGIETLATLALDEADAIMQLPGRFPSEKQRWKHLAHRAPGIDILNTVLGMRPTYSGGERQPSAGMERSAPRRGPEKRPPEKVRRIQYRGAARNEYVPAMLRRPGDSPLQLVCMSATANSVLRHFLGARTGWLRTNTRDTVQSARWIDFTGLSQGKRGATVLPYEIEHACLVVDAQEEAREHAEATLLPLRNMTFLPARTDTNGEMPAIVPSYSPDPHTPYMPLLEALAFAFAADGVRQGLALVPPRWSLRKTAAALEALGVPARIIEPGAPTDVPGSVLYLLQSTSARGLDIPALTHVYLLGLDAVQDAVHYTHMAGRVSRISDGSGVRPFGKVVTLLHGKDAEDARVASAEQKMSLLYRRVGIVPNAFDLSLLCALADEQAGHSVHASEA</sequence>
<dbReference type="InterPro" id="IPR050547">
    <property type="entry name" value="DEAD_box_RNA_helicases"/>
</dbReference>
<dbReference type="GO" id="GO:0005524">
    <property type="term" value="F:ATP binding"/>
    <property type="evidence" value="ECO:0007669"/>
    <property type="project" value="UniProtKB-KW"/>
</dbReference>
<dbReference type="STRING" id="2020962.A0A2N1J7L2"/>
<evidence type="ECO:0000256" key="3">
    <source>
        <dbReference type="ARBA" id="ARBA00022801"/>
    </source>
</evidence>
<feature type="domain" description="Helicase ATP-binding" evidence="7">
    <location>
        <begin position="77"/>
        <end position="336"/>
    </location>
</feature>
<dbReference type="PANTHER" id="PTHR47963:SF8">
    <property type="entry name" value="ATP-DEPENDENT RNA HELICASE DEAD"/>
    <property type="match status" value="1"/>
</dbReference>
<feature type="compositionally biased region" description="Basic and acidic residues" evidence="6">
    <location>
        <begin position="269"/>
        <end position="282"/>
    </location>
</feature>
<evidence type="ECO:0000313" key="8">
    <source>
        <dbReference type="EMBL" id="PKI82452.1"/>
    </source>
</evidence>
<evidence type="ECO:0000256" key="5">
    <source>
        <dbReference type="ARBA" id="ARBA00022840"/>
    </source>
</evidence>
<protein>
    <recommendedName>
        <fullName evidence="1">RNA helicase</fullName>
        <ecNumber evidence="1">3.6.4.13</ecNumber>
    </recommendedName>
</protein>
<dbReference type="SUPFAM" id="SSF52540">
    <property type="entry name" value="P-loop containing nucleoside triphosphate hydrolases"/>
    <property type="match status" value="2"/>
</dbReference>
<dbReference type="GO" id="GO:0003723">
    <property type="term" value="F:RNA binding"/>
    <property type="evidence" value="ECO:0007669"/>
    <property type="project" value="TreeGrafter"/>
</dbReference>
<keyword evidence="9" id="KW-1185">Reference proteome</keyword>
<dbReference type="PROSITE" id="PS51192">
    <property type="entry name" value="HELICASE_ATP_BIND_1"/>
    <property type="match status" value="1"/>
</dbReference>
<dbReference type="InterPro" id="IPR011545">
    <property type="entry name" value="DEAD/DEAH_box_helicase_dom"/>
</dbReference>
<keyword evidence="4" id="KW-0347">Helicase</keyword>
<keyword evidence="3" id="KW-0378">Hydrolase</keyword>
<feature type="region of interest" description="Disordered" evidence="6">
    <location>
        <begin position="252"/>
        <end position="282"/>
    </location>
</feature>
<dbReference type="GO" id="GO:0003724">
    <property type="term" value="F:RNA helicase activity"/>
    <property type="evidence" value="ECO:0007669"/>
    <property type="project" value="UniProtKB-EC"/>
</dbReference>
<dbReference type="Proteomes" id="UP000232875">
    <property type="component" value="Unassembled WGS sequence"/>
</dbReference>
<dbReference type="PANTHER" id="PTHR47963">
    <property type="entry name" value="DEAD-BOX ATP-DEPENDENT RNA HELICASE 47, MITOCHONDRIAL"/>
    <property type="match status" value="1"/>
</dbReference>
<dbReference type="OrthoDB" id="10256233at2759"/>
<dbReference type="GO" id="GO:0016787">
    <property type="term" value="F:hydrolase activity"/>
    <property type="evidence" value="ECO:0007669"/>
    <property type="project" value="UniProtKB-KW"/>
</dbReference>
<dbReference type="EC" id="3.6.4.13" evidence="1"/>
<evidence type="ECO:0000256" key="6">
    <source>
        <dbReference type="SAM" id="MobiDB-lite"/>
    </source>
</evidence>
<keyword evidence="5" id="KW-0067">ATP-binding</keyword>
<dbReference type="InterPro" id="IPR027417">
    <property type="entry name" value="P-loop_NTPase"/>
</dbReference>
<gene>
    <name evidence="8" type="ORF">MVES_003652</name>
</gene>
<dbReference type="SMART" id="SM00487">
    <property type="entry name" value="DEXDc"/>
    <property type="match status" value="1"/>
</dbReference>
<proteinExistence type="predicted"/>
<dbReference type="EMBL" id="KZ454995">
    <property type="protein sequence ID" value="PKI82452.1"/>
    <property type="molecule type" value="Genomic_DNA"/>
</dbReference>
<dbReference type="AlphaFoldDB" id="A0A2N1J7L2"/>
<reference evidence="8 9" key="1">
    <citation type="submission" date="2017-10" db="EMBL/GenBank/DDBJ databases">
        <title>A novel species of cold-tolerant Malassezia isolated from bats.</title>
        <authorList>
            <person name="Lorch J.M."/>
            <person name="Palmer J.M."/>
            <person name="Vanderwolf K.J."/>
            <person name="Schmidt K.Z."/>
            <person name="Verant M.L."/>
            <person name="Weller T.J."/>
            <person name="Blehert D.S."/>
        </authorList>
    </citation>
    <scope>NUCLEOTIDE SEQUENCE [LARGE SCALE GENOMIC DNA]</scope>
    <source>
        <strain evidence="8 9">NWHC:44797-103</strain>
    </source>
</reference>
<evidence type="ECO:0000256" key="4">
    <source>
        <dbReference type="ARBA" id="ARBA00022806"/>
    </source>
</evidence>
<name>A0A2N1J7L2_9BASI</name>
<evidence type="ECO:0000256" key="1">
    <source>
        <dbReference type="ARBA" id="ARBA00012552"/>
    </source>
</evidence>